<dbReference type="PROSITE" id="PS50931">
    <property type="entry name" value="HTH_LYSR"/>
    <property type="match status" value="1"/>
</dbReference>
<keyword evidence="4" id="KW-0804">Transcription</keyword>
<gene>
    <name evidence="6" type="ORF">H8S07_09505</name>
</gene>
<dbReference type="InterPro" id="IPR036390">
    <property type="entry name" value="WH_DNA-bd_sf"/>
</dbReference>
<dbReference type="Pfam" id="PF00126">
    <property type="entry name" value="HTH_1"/>
    <property type="match status" value="1"/>
</dbReference>
<dbReference type="InterPro" id="IPR050950">
    <property type="entry name" value="HTH-type_LysR_regulators"/>
</dbReference>
<keyword evidence="7" id="KW-1185">Reference proteome</keyword>
<proteinExistence type="inferred from homology"/>
<feature type="domain" description="HTH lysR-type" evidence="5">
    <location>
        <begin position="1"/>
        <end position="58"/>
    </location>
</feature>
<comment type="similarity">
    <text evidence="1">Belongs to the LysR transcriptional regulatory family.</text>
</comment>
<evidence type="ECO:0000256" key="4">
    <source>
        <dbReference type="ARBA" id="ARBA00023163"/>
    </source>
</evidence>
<comment type="caution">
    <text evidence="6">The sequence shown here is derived from an EMBL/GenBank/DDBJ whole genome shotgun (WGS) entry which is preliminary data.</text>
</comment>
<evidence type="ECO:0000256" key="1">
    <source>
        <dbReference type="ARBA" id="ARBA00009437"/>
    </source>
</evidence>
<dbReference type="EMBL" id="JACOOY010000011">
    <property type="protein sequence ID" value="MBC5665502.1"/>
    <property type="molecule type" value="Genomic_DNA"/>
</dbReference>
<organism evidence="6 7">
    <name type="scientific">Dorea hominis</name>
    <dbReference type="NCBI Taxonomy" id="2763040"/>
    <lineage>
        <taxon>Bacteria</taxon>
        <taxon>Bacillati</taxon>
        <taxon>Bacillota</taxon>
        <taxon>Clostridia</taxon>
        <taxon>Lachnospirales</taxon>
        <taxon>Lachnospiraceae</taxon>
        <taxon>Dorea</taxon>
    </lineage>
</organism>
<dbReference type="SUPFAM" id="SSF53850">
    <property type="entry name" value="Periplasmic binding protein-like II"/>
    <property type="match status" value="1"/>
</dbReference>
<evidence type="ECO:0000256" key="3">
    <source>
        <dbReference type="ARBA" id="ARBA00023125"/>
    </source>
</evidence>
<accession>A0ABR7EWY3</accession>
<reference evidence="6 7" key="1">
    <citation type="submission" date="2020-08" db="EMBL/GenBank/DDBJ databases">
        <title>Genome public.</title>
        <authorList>
            <person name="Liu C."/>
            <person name="Sun Q."/>
        </authorList>
    </citation>
    <scope>NUCLEOTIDE SEQUENCE [LARGE SCALE GENOMIC DNA]</scope>
    <source>
        <strain evidence="6 7">NSJ-36</strain>
    </source>
</reference>
<keyword evidence="3" id="KW-0238">DNA-binding</keyword>
<evidence type="ECO:0000259" key="5">
    <source>
        <dbReference type="PROSITE" id="PS50931"/>
    </source>
</evidence>
<dbReference type="InterPro" id="IPR000847">
    <property type="entry name" value="LysR_HTH_N"/>
</dbReference>
<dbReference type="InterPro" id="IPR005119">
    <property type="entry name" value="LysR_subst-bd"/>
</dbReference>
<dbReference type="PANTHER" id="PTHR30419:SF28">
    <property type="entry name" value="HTH-TYPE TRANSCRIPTIONAL REGULATOR BSDA"/>
    <property type="match status" value="1"/>
</dbReference>
<dbReference type="Pfam" id="PF03466">
    <property type="entry name" value="LysR_substrate"/>
    <property type="match status" value="1"/>
</dbReference>
<evidence type="ECO:0000256" key="2">
    <source>
        <dbReference type="ARBA" id="ARBA00023015"/>
    </source>
</evidence>
<name>A0ABR7EWY3_9FIRM</name>
<dbReference type="Gene3D" id="3.40.190.290">
    <property type="match status" value="1"/>
</dbReference>
<keyword evidence="2" id="KW-0805">Transcription regulation</keyword>
<dbReference type="RefSeq" id="WP_117537789.1">
    <property type="nucleotide sequence ID" value="NZ_JACOOY010000011.1"/>
</dbReference>
<dbReference type="Gene3D" id="1.10.10.10">
    <property type="entry name" value="Winged helix-like DNA-binding domain superfamily/Winged helix DNA-binding domain"/>
    <property type="match status" value="1"/>
</dbReference>
<dbReference type="SUPFAM" id="SSF46785">
    <property type="entry name" value="Winged helix' DNA-binding domain"/>
    <property type="match status" value="1"/>
</dbReference>
<sequence>MDIKRWKVMLAVDDYGSFTRAGEELGYTQSGITQMMKSLEKEVGFSLFVKDNHGMTLTADAKSLIPSIRALLNADEVINQEIASLKGAQVGTIKIGTYLSCSIHWIPKIIREFQHEHPDIHFKIVEGVEGELADWIQERRVDIGFISHQKGHNYQFLPVMDDELFAVIPKNHPFAECDAVPIEAFEGQPFIITEYTPGSDVHRILKQAKVKPDIRYITINEFSIISMVEHELGLSILPGLLLRGQVGDFITRPIKPTVSRQLGLAYTSKEELSPASKIFLEYAKDFLLDDE</sequence>
<dbReference type="InterPro" id="IPR036388">
    <property type="entry name" value="WH-like_DNA-bd_sf"/>
</dbReference>
<dbReference type="PANTHER" id="PTHR30419">
    <property type="entry name" value="HTH-TYPE TRANSCRIPTIONAL REGULATOR YBHD"/>
    <property type="match status" value="1"/>
</dbReference>
<dbReference type="PRINTS" id="PR00039">
    <property type="entry name" value="HTHLYSR"/>
</dbReference>
<dbReference type="CDD" id="cd05466">
    <property type="entry name" value="PBP2_LTTR_substrate"/>
    <property type="match status" value="1"/>
</dbReference>
<dbReference type="Proteomes" id="UP000647235">
    <property type="component" value="Unassembled WGS sequence"/>
</dbReference>
<protein>
    <submittedName>
        <fullName evidence="6">LysR family transcriptional regulator</fullName>
    </submittedName>
</protein>
<evidence type="ECO:0000313" key="7">
    <source>
        <dbReference type="Proteomes" id="UP000647235"/>
    </source>
</evidence>
<evidence type="ECO:0000313" key="6">
    <source>
        <dbReference type="EMBL" id="MBC5665502.1"/>
    </source>
</evidence>